<dbReference type="AlphaFoldDB" id="A0A158F8B9"/>
<dbReference type="InterPro" id="IPR029063">
    <property type="entry name" value="SAM-dependent_MTases_sf"/>
</dbReference>
<dbReference type="GO" id="GO:0003886">
    <property type="term" value="F:DNA (cytosine-5-)-methyltransferase activity"/>
    <property type="evidence" value="ECO:0007669"/>
    <property type="project" value="UniProtKB-EC"/>
</dbReference>
<gene>
    <name evidence="9" type="ORF">AWB69_00743</name>
</gene>
<dbReference type="InterPro" id="IPR001525">
    <property type="entry name" value="C5_MeTfrase"/>
</dbReference>
<comment type="similarity">
    <text evidence="7 8">Belongs to the class I-like SAM-binding methyltransferase superfamily. C5-methyltransferase family.</text>
</comment>
<evidence type="ECO:0000313" key="10">
    <source>
        <dbReference type="Proteomes" id="UP000054683"/>
    </source>
</evidence>
<protein>
    <recommendedName>
        <fullName evidence="1">DNA (cytosine-5-)-methyltransferase</fullName>
        <ecNumber evidence="1">2.1.1.37</ecNumber>
    </recommendedName>
</protein>
<name>A0A158F8B9_9BURK</name>
<evidence type="ECO:0000256" key="5">
    <source>
        <dbReference type="ARBA" id="ARBA00022747"/>
    </source>
</evidence>
<dbReference type="RefSeq" id="WP_082913250.1">
    <property type="nucleotide sequence ID" value="NZ_FCOK02000003.1"/>
</dbReference>
<reference evidence="9 10" key="1">
    <citation type="submission" date="2016-01" db="EMBL/GenBank/DDBJ databases">
        <authorList>
            <person name="Oliw E.H."/>
        </authorList>
    </citation>
    <scope>NUCLEOTIDE SEQUENCE [LARGE SCALE GENOMIC DNA]</scope>
    <source>
        <strain evidence="9">LMG 27134</strain>
    </source>
</reference>
<dbReference type="EC" id="2.1.1.37" evidence="1"/>
<dbReference type="Proteomes" id="UP000054683">
    <property type="component" value="Unassembled WGS sequence"/>
</dbReference>
<dbReference type="GO" id="GO:0009307">
    <property type="term" value="P:DNA restriction-modification system"/>
    <property type="evidence" value="ECO:0007669"/>
    <property type="project" value="UniProtKB-KW"/>
</dbReference>
<keyword evidence="5" id="KW-0680">Restriction system</keyword>
<keyword evidence="2 7" id="KW-0489">Methyltransferase</keyword>
<accession>A0A158F8B9</accession>
<keyword evidence="3 7" id="KW-0808">Transferase</keyword>
<dbReference type="PROSITE" id="PS51679">
    <property type="entry name" value="SAM_MT_C5"/>
    <property type="match status" value="1"/>
</dbReference>
<dbReference type="SUPFAM" id="SSF53335">
    <property type="entry name" value="S-adenosyl-L-methionine-dependent methyltransferases"/>
    <property type="match status" value="1"/>
</dbReference>
<evidence type="ECO:0000256" key="8">
    <source>
        <dbReference type="RuleBase" id="RU000416"/>
    </source>
</evidence>
<evidence type="ECO:0000256" key="1">
    <source>
        <dbReference type="ARBA" id="ARBA00011975"/>
    </source>
</evidence>
<evidence type="ECO:0000256" key="6">
    <source>
        <dbReference type="ARBA" id="ARBA00047422"/>
    </source>
</evidence>
<organism evidence="9 10">
    <name type="scientific">Caballeronia udeis</name>
    <dbReference type="NCBI Taxonomy" id="1232866"/>
    <lineage>
        <taxon>Bacteria</taxon>
        <taxon>Pseudomonadati</taxon>
        <taxon>Pseudomonadota</taxon>
        <taxon>Betaproteobacteria</taxon>
        <taxon>Burkholderiales</taxon>
        <taxon>Burkholderiaceae</taxon>
        <taxon>Caballeronia</taxon>
    </lineage>
</organism>
<dbReference type="PRINTS" id="PR00105">
    <property type="entry name" value="C5METTRFRASE"/>
</dbReference>
<dbReference type="GO" id="GO:0032259">
    <property type="term" value="P:methylation"/>
    <property type="evidence" value="ECO:0007669"/>
    <property type="project" value="UniProtKB-KW"/>
</dbReference>
<sequence length="364" mass="40063">MATALTVRHKNTQNSRPAAKVPLKSQKPVVQHDLPKVVSLFCGAGGLDWGFHQEGFQVPLAVDISEAAVRTHKKNFPDTHSVAADLIQLQPAGVYELVTGKVPAKSRIGVIGGPPCQGFSRANTTSQADDPRNRLPKLYLDIVEKLQQTYTVEFVVFENVLGIRDKKHAATYKALVDGLDSLGFTVTEKELCALDFGVPQNRRRIVLSAMRKNQGYGEVRPKKRTGLKTVLEAIGELPAPKFFDRKLTAADIPVHANHWTMQPKSPRFSNPDGQYADGRSFKRLSWEEPSPTVAFGHREIHVHPSGRRRLSIYEAMLLQGFPHSFVLEGNLSEQVEQVSNAVPPPLGRSIAAAVKHAIAAGKKK</sequence>
<dbReference type="Pfam" id="PF00145">
    <property type="entry name" value="DNA_methylase"/>
    <property type="match status" value="1"/>
</dbReference>
<keyword evidence="4 7" id="KW-0949">S-adenosyl-L-methionine</keyword>
<evidence type="ECO:0000256" key="4">
    <source>
        <dbReference type="ARBA" id="ARBA00022691"/>
    </source>
</evidence>
<dbReference type="GO" id="GO:0003677">
    <property type="term" value="F:DNA binding"/>
    <property type="evidence" value="ECO:0007669"/>
    <property type="project" value="TreeGrafter"/>
</dbReference>
<evidence type="ECO:0000256" key="7">
    <source>
        <dbReference type="PROSITE-ProRule" id="PRU01016"/>
    </source>
</evidence>
<dbReference type="NCBIfam" id="TIGR00675">
    <property type="entry name" value="dcm"/>
    <property type="match status" value="1"/>
</dbReference>
<dbReference type="Gene3D" id="3.90.120.10">
    <property type="entry name" value="DNA Methylase, subunit A, domain 2"/>
    <property type="match status" value="1"/>
</dbReference>
<dbReference type="GO" id="GO:0044027">
    <property type="term" value="P:negative regulation of gene expression via chromosomal CpG island methylation"/>
    <property type="evidence" value="ECO:0007669"/>
    <property type="project" value="TreeGrafter"/>
</dbReference>
<feature type="active site" evidence="7">
    <location>
        <position position="116"/>
    </location>
</feature>
<dbReference type="InterPro" id="IPR050390">
    <property type="entry name" value="C5-Methyltransferase"/>
</dbReference>
<dbReference type="Gene3D" id="3.40.50.150">
    <property type="entry name" value="Vaccinia Virus protein VP39"/>
    <property type="match status" value="1"/>
</dbReference>
<dbReference type="PANTHER" id="PTHR10629:SF52">
    <property type="entry name" value="DNA (CYTOSINE-5)-METHYLTRANSFERASE 1"/>
    <property type="match status" value="1"/>
</dbReference>
<proteinExistence type="inferred from homology"/>
<dbReference type="EMBL" id="FCOK02000003">
    <property type="protein sequence ID" value="SAL15579.1"/>
    <property type="molecule type" value="Genomic_DNA"/>
</dbReference>
<evidence type="ECO:0000256" key="3">
    <source>
        <dbReference type="ARBA" id="ARBA00022679"/>
    </source>
</evidence>
<comment type="catalytic activity">
    <reaction evidence="6">
        <text>a 2'-deoxycytidine in DNA + S-adenosyl-L-methionine = a 5-methyl-2'-deoxycytidine in DNA + S-adenosyl-L-homocysteine + H(+)</text>
        <dbReference type="Rhea" id="RHEA:13681"/>
        <dbReference type="Rhea" id="RHEA-COMP:11369"/>
        <dbReference type="Rhea" id="RHEA-COMP:11370"/>
        <dbReference type="ChEBI" id="CHEBI:15378"/>
        <dbReference type="ChEBI" id="CHEBI:57856"/>
        <dbReference type="ChEBI" id="CHEBI:59789"/>
        <dbReference type="ChEBI" id="CHEBI:85452"/>
        <dbReference type="ChEBI" id="CHEBI:85454"/>
        <dbReference type="EC" id="2.1.1.37"/>
    </reaction>
</comment>
<dbReference type="OrthoDB" id="9813719at2"/>
<evidence type="ECO:0000256" key="2">
    <source>
        <dbReference type="ARBA" id="ARBA00022603"/>
    </source>
</evidence>
<evidence type="ECO:0000313" key="9">
    <source>
        <dbReference type="EMBL" id="SAL15579.1"/>
    </source>
</evidence>
<dbReference type="PANTHER" id="PTHR10629">
    <property type="entry name" value="CYTOSINE-SPECIFIC METHYLTRANSFERASE"/>
    <property type="match status" value="1"/>
</dbReference>